<dbReference type="Pfam" id="PF01381">
    <property type="entry name" value="HTH_3"/>
    <property type="match status" value="1"/>
</dbReference>
<proteinExistence type="predicted"/>
<dbReference type="CDD" id="cd00093">
    <property type="entry name" value="HTH_XRE"/>
    <property type="match status" value="1"/>
</dbReference>
<name>A0A1Q8VUL6_9ACTO</name>
<dbReference type="SMART" id="SM00530">
    <property type="entry name" value="HTH_XRE"/>
    <property type="match status" value="1"/>
</dbReference>
<dbReference type="RefSeq" id="WP_070661412.1">
    <property type="nucleotide sequence ID" value="NZ_MSKM01000047.1"/>
</dbReference>
<comment type="caution">
    <text evidence="2">The sequence shown here is derived from an EMBL/GenBank/DDBJ whole genome shotgun (WGS) entry which is preliminary data.</text>
</comment>
<sequence length="129" mass="13935">MDIYELLGEDPDAPGHKHARSLVAADHALVRDLVAVRDRSGMTQADVARIMGTSQASVSRFESGHSDAHLSTVRRYAKAVGALVRHEVIAVGEQNVRRAARNAGMPDYRWESSSTEAARRVSTGKLVGA</sequence>
<evidence type="ECO:0000259" key="1">
    <source>
        <dbReference type="PROSITE" id="PS50943"/>
    </source>
</evidence>
<dbReference type="EMBL" id="MSKI01000022">
    <property type="protein sequence ID" value="OLO56049.1"/>
    <property type="molecule type" value="Genomic_DNA"/>
</dbReference>
<accession>A0A1Q8VUL6</accession>
<evidence type="ECO:0000313" key="3">
    <source>
        <dbReference type="EMBL" id="OLO56049.1"/>
    </source>
</evidence>
<protein>
    <submittedName>
        <fullName evidence="2">Transcriptional regulator</fullName>
    </submittedName>
</protein>
<dbReference type="Proteomes" id="UP000185772">
    <property type="component" value="Unassembled WGS sequence"/>
</dbReference>
<dbReference type="AlphaFoldDB" id="A0A1Q8VUL6"/>
<evidence type="ECO:0000313" key="4">
    <source>
        <dbReference type="Proteomes" id="UP000185772"/>
    </source>
</evidence>
<dbReference type="InterPro" id="IPR010982">
    <property type="entry name" value="Lambda_DNA-bd_dom_sf"/>
</dbReference>
<dbReference type="EMBL" id="MSKM01000047">
    <property type="protein sequence ID" value="OLO51788.1"/>
    <property type="molecule type" value="Genomic_DNA"/>
</dbReference>
<organism evidence="2 4">
    <name type="scientific">Actinomyces oris</name>
    <dbReference type="NCBI Taxonomy" id="544580"/>
    <lineage>
        <taxon>Bacteria</taxon>
        <taxon>Bacillati</taxon>
        <taxon>Actinomycetota</taxon>
        <taxon>Actinomycetes</taxon>
        <taxon>Actinomycetales</taxon>
        <taxon>Actinomycetaceae</taxon>
        <taxon>Actinomyces</taxon>
    </lineage>
</organism>
<dbReference type="Gene3D" id="1.10.260.40">
    <property type="entry name" value="lambda repressor-like DNA-binding domains"/>
    <property type="match status" value="1"/>
</dbReference>
<dbReference type="PROSITE" id="PS50943">
    <property type="entry name" value="HTH_CROC1"/>
    <property type="match status" value="1"/>
</dbReference>
<feature type="domain" description="HTH cro/C1-type" evidence="1">
    <location>
        <begin position="33"/>
        <end position="79"/>
    </location>
</feature>
<dbReference type="Proteomes" id="UP000186855">
    <property type="component" value="Unassembled WGS sequence"/>
</dbReference>
<evidence type="ECO:0000313" key="2">
    <source>
        <dbReference type="EMBL" id="OLO51788.1"/>
    </source>
</evidence>
<gene>
    <name evidence="2" type="ORF">BKH27_11235</name>
    <name evidence="3" type="ORF">BKH30_02400</name>
</gene>
<reference evidence="4 5" key="1">
    <citation type="submission" date="2016-12" db="EMBL/GenBank/DDBJ databases">
        <title>Genomic comparison of strains in the 'Actinomyces naeslundii' group.</title>
        <authorList>
            <person name="Mughal S.R."/>
            <person name="Do T."/>
            <person name="Gilbert S.C."/>
            <person name="Witherden E.A."/>
            <person name="Didelot X."/>
            <person name="Beighton D."/>
        </authorList>
    </citation>
    <scope>NUCLEOTIDE SEQUENCE [LARGE SCALE GENOMIC DNA]</scope>
    <source>
        <strain evidence="2 4">MMRCO6-1</strain>
        <strain evidence="3 5">S24V</strain>
    </source>
</reference>
<dbReference type="GO" id="GO:0003677">
    <property type="term" value="F:DNA binding"/>
    <property type="evidence" value="ECO:0007669"/>
    <property type="project" value="InterPro"/>
</dbReference>
<dbReference type="InterPro" id="IPR001387">
    <property type="entry name" value="Cro/C1-type_HTH"/>
</dbReference>
<evidence type="ECO:0000313" key="5">
    <source>
        <dbReference type="Proteomes" id="UP000186855"/>
    </source>
</evidence>
<dbReference type="SUPFAM" id="SSF47413">
    <property type="entry name" value="lambda repressor-like DNA-binding domains"/>
    <property type="match status" value="1"/>
</dbReference>